<name>A0AA51X6D3_9GAMM</name>
<dbReference type="Proteomes" id="UP001239782">
    <property type="component" value="Chromosome"/>
</dbReference>
<sequence>MKALTRKVAHSLIEKIVTGEKQAAKNDTLVSCDNYLTLARLYNSELDYAKEINVLQRFLDLGRAVHEDLALVERQLSEAKAAQHEQRQIDKLNLNTQNEPSVKEASKTPLRLQDESGSESIWNTTETSQEREKLTPRDIINPTNKPIDAIKMVTVCAAYTGKTEDDELFELALVSFQYCRNNDTVIKILDEYHGSRKTKKPIPIAAVSRLSASHGIESIEALNQDRVNTIMENVESVISHNDPYIERQHFICLFPHFEKLAWRSSQLDIPWSALGFKDRGLSKILNSYSINRPNRTPQERAKAIVRLLSQHEPGTQSSFFKRLLNCQPMKAFEWSKALKSTSDKLTKKRFGFGFRKNN</sequence>
<proteinExistence type="predicted"/>
<evidence type="ECO:0000313" key="2">
    <source>
        <dbReference type="EMBL" id="WMS87008.1"/>
    </source>
</evidence>
<accession>A0AA51X6D3</accession>
<reference evidence="2 3" key="1">
    <citation type="submission" date="2023-08" db="EMBL/GenBank/DDBJ databases">
        <title>Pleionea litopenaei sp. nov., isolated from stomach of juvenile Litopenaeus vannamei.</title>
        <authorList>
            <person name="Rho A.M."/>
            <person name="Hwang C.Y."/>
        </authorList>
    </citation>
    <scope>NUCLEOTIDE SEQUENCE [LARGE SCALE GENOMIC DNA]</scope>
    <source>
        <strain evidence="2 3">HL-JVS1</strain>
    </source>
</reference>
<dbReference type="KEGG" id="plei:Q9312_17475"/>
<protein>
    <submittedName>
        <fullName evidence="2">Uncharacterized protein</fullName>
    </submittedName>
</protein>
<gene>
    <name evidence="2" type="ORF">Q9312_17475</name>
</gene>
<dbReference type="RefSeq" id="WP_309202144.1">
    <property type="nucleotide sequence ID" value="NZ_CP133548.1"/>
</dbReference>
<keyword evidence="3" id="KW-1185">Reference proteome</keyword>
<dbReference type="EMBL" id="CP133548">
    <property type="protein sequence ID" value="WMS87008.1"/>
    <property type="molecule type" value="Genomic_DNA"/>
</dbReference>
<evidence type="ECO:0000256" key="1">
    <source>
        <dbReference type="SAM" id="MobiDB-lite"/>
    </source>
</evidence>
<organism evidence="2 3">
    <name type="scientific">Pleionea litopenaei</name>
    <dbReference type="NCBI Taxonomy" id="3070815"/>
    <lineage>
        <taxon>Bacteria</taxon>
        <taxon>Pseudomonadati</taxon>
        <taxon>Pseudomonadota</taxon>
        <taxon>Gammaproteobacteria</taxon>
        <taxon>Oceanospirillales</taxon>
        <taxon>Pleioneaceae</taxon>
        <taxon>Pleionea</taxon>
    </lineage>
</organism>
<feature type="compositionally biased region" description="Polar residues" evidence="1">
    <location>
        <begin position="118"/>
        <end position="127"/>
    </location>
</feature>
<feature type="region of interest" description="Disordered" evidence="1">
    <location>
        <begin position="84"/>
        <end position="133"/>
    </location>
</feature>
<evidence type="ECO:0000313" key="3">
    <source>
        <dbReference type="Proteomes" id="UP001239782"/>
    </source>
</evidence>
<dbReference type="AlphaFoldDB" id="A0AA51X6D3"/>